<reference evidence="11" key="1">
    <citation type="submission" date="2016-08" db="EMBL/GenBank/DDBJ databases">
        <authorList>
            <person name="Varghese N."/>
            <person name="Submissions Spin"/>
        </authorList>
    </citation>
    <scope>NUCLEOTIDE SEQUENCE [LARGE SCALE GENOMIC DNA]</scope>
    <source>
        <strain evidence="11">R-53094</strain>
    </source>
</reference>
<dbReference type="PANTHER" id="PTHR11082">
    <property type="entry name" value="TRNA-DIHYDROURIDINE SYNTHASE"/>
    <property type="match status" value="1"/>
</dbReference>
<organism evidence="10 11">
    <name type="scientific">Weissella bombi</name>
    <dbReference type="NCBI Taxonomy" id="1505725"/>
    <lineage>
        <taxon>Bacteria</taxon>
        <taxon>Bacillati</taxon>
        <taxon>Bacillota</taxon>
        <taxon>Bacilli</taxon>
        <taxon>Lactobacillales</taxon>
        <taxon>Lactobacillaceae</taxon>
        <taxon>Weissella</taxon>
    </lineage>
</organism>
<dbReference type="SUPFAM" id="SSF51395">
    <property type="entry name" value="FMN-linked oxidoreductases"/>
    <property type="match status" value="1"/>
</dbReference>
<proteinExistence type="inferred from homology"/>
<comment type="similarity">
    <text evidence="6">Belongs to the dus family.</text>
</comment>
<dbReference type="STRING" id="1505725.GA0061074_102149"/>
<keyword evidence="8" id="KW-0547">Nucleotide-binding</keyword>
<keyword evidence="5 6" id="KW-0560">Oxidoreductase</keyword>
<gene>
    <name evidence="10" type="ORF">GA0061074_102149</name>
</gene>
<dbReference type="EC" id="1.3.1.-" evidence="6"/>
<dbReference type="OrthoDB" id="9764501at2"/>
<feature type="binding site" evidence="8">
    <location>
        <begin position="250"/>
        <end position="251"/>
    </location>
    <ligand>
        <name>FMN</name>
        <dbReference type="ChEBI" id="CHEBI:58210"/>
    </ligand>
</feature>
<evidence type="ECO:0000256" key="6">
    <source>
        <dbReference type="PIRNR" id="PIRNR006621"/>
    </source>
</evidence>
<dbReference type="PANTHER" id="PTHR11082:SF25">
    <property type="entry name" value="DUS-LIKE FMN-BINDING DOMAIN-CONTAINING PROTEIN"/>
    <property type="match status" value="1"/>
</dbReference>
<evidence type="ECO:0000256" key="1">
    <source>
        <dbReference type="ARBA" id="ARBA00001917"/>
    </source>
</evidence>
<evidence type="ECO:0000259" key="9">
    <source>
        <dbReference type="Pfam" id="PF01207"/>
    </source>
</evidence>
<feature type="binding site" evidence="8">
    <location>
        <position position="189"/>
    </location>
    <ligand>
        <name>FMN</name>
        <dbReference type="ChEBI" id="CHEBI:58210"/>
    </ligand>
</feature>
<feature type="active site" description="Proton donor" evidence="7">
    <location>
        <position position="122"/>
    </location>
</feature>
<name>A0A1C3ZQW8_9LACO</name>
<dbReference type="Pfam" id="PF01207">
    <property type="entry name" value="Dus"/>
    <property type="match status" value="1"/>
</dbReference>
<evidence type="ECO:0000256" key="3">
    <source>
        <dbReference type="ARBA" id="ARBA00022643"/>
    </source>
</evidence>
<dbReference type="InterPro" id="IPR001269">
    <property type="entry name" value="DUS_fam"/>
</dbReference>
<dbReference type="Proteomes" id="UP000199268">
    <property type="component" value="Unassembled WGS sequence"/>
</dbReference>
<accession>A0A1C3ZQW8</accession>
<dbReference type="PIRSF" id="PIRSF006621">
    <property type="entry name" value="Dus"/>
    <property type="match status" value="1"/>
</dbReference>
<dbReference type="CDD" id="cd02801">
    <property type="entry name" value="DUS_like_FMN"/>
    <property type="match status" value="1"/>
</dbReference>
<dbReference type="AlphaFoldDB" id="A0A1C3ZQW8"/>
<dbReference type="GO" id="GO:0050660">
    <property type="term" value="F:flavin adenine dinucleotide binding"/>
    <property type="evidence" value="ECO:0007669"/>
    <property type="project" value="InterPro"/>
</dbReference>
<dbReference type="InterPro" id="IPR018517">
    <property type="entry name" value="tRNA_hU_synthase_CS"/>
</dbReference>
<dbReference type="InterPro" id="IPR013785">
    <property type="entry name" value="Aldolase_TIM"/>
</dbReference>
<dbReference type="Gene3D" id="3.20.20.70">
    <property type="entry name" value="Aldolase class I"/>
    <property type="match status" value="1"/>
</dbReference>
<dbReference type="InterPro" id="IPR035587">
    <property type="entry name" value="DUS-like_FMN-bd"/>
</dbReference>
<dbReference type="RefSeq" id="WP_092461674.1">
    <property type="nucleotide sequence ID" value="NZ_BJEE01000001.1"/>
</dbReference>
<feature type="domain" description="DUS-like FMN-binding" evidence="9">
    <location>
        <begin position="33"/>
        <end position="340"/>
    </location>
</feature>
<protein>
    <recommendedName>
        <fullName evidence="6">tRNA-dihydrouridine synthase</fullName>
        <ecNumber evidence="6">1.3.1.-</ecNumber>
    </recommendedName>
</protein>
<keyword evidence="2 6" id="KW-0285">Flavoprotein</keyword>
<comment type="cofactor">
    <cofactor evidence="1 6 8">
        <name>FMN</name>
        <dbReference type="ChEBI" id="CHEBI:58210"/>
    </cofactor>
</comment>
<feature type="binding site" evidence="8">
    <location>
        <position position="160"/>
    </location>
    <ligand>
        <name>FMN</name>
        <dbReference type="ChEBI" id="CHEBI:58210"/>
    </ligand>
</feature>
<keyword evidence="3 6" id="KW-0288">FMN</keyword>
<evidence type="ECO:0000256" key="4">
    <source>
        <dbReference type="ARBA" id="ARBA00022694"/>
    </source>
</evidence>
<sequence length="353" mass="40188">MVQVKSPYWQKVVDDAQKHPAVPGLEKIPFFTMAPMEAVTDSVFRRVVAKAGGPDVYFTEFTNARSITHPKAKFTVQGRLYVEESEKMPVAQLWGNRPEDFEAASYDLKERGYEALDLNMGCPAATVVKNGGGSDLIRHFEDAKNVIAAAKAAGLAVSVKTRLGFNQIDTFEEWIPFLLKQDIPLLTVHMRTRKEMSKVPAHYEYIDRLIALRDEIAPNTLLQINGDIKDREDGLELVRQHPGIDGIMIGRGIFENPFAFEITPREHTLDETLTLLRMQLDLYDQFTAKFGPMHFQKLKRFFKIYVRHFSYASDLRVALMDTTNTTQVRELLDQFDKQWAAQKASDTIAITTK</sequence>
<dbReference type="PROSITE" id="PS01136">
    <property type="entry name" value="UPF0034"/>
    <property type="match status" value="1"/>
</dbReference>
<evidence type="ECO:0000313" key="10">
    <source>
        <dbReference type="EMBL" id="SCB84676.1"/>
    </source>
</evidence>
<keyword evidence="4 6" id="KW-0819">tRNA processing</keyword>
<evidence type="ECO:0000256" key="2">
    <source>
        <dbReference type="ARBA" id="ARBA00022630"/>
    </source>
</evidence>
<keyword evidence="11" id="KW-1185">Reference proteome</keyword>
<feature type="binding site" evidence="8">
    <location>
        <position position="92"/>
    </location>
    <ligand>
        <name>FMN</name>
        <dbReference type="ChEBI" id="CHEBI:58210"/>
    </ligand>
</feature>
<dbReference type="EMBL" id="FMAO01000002">
    <property type="protein sequence ID" value="SCB84676.1"/>
    <property type="molecule type" value="Genomic_DNA"/>
</dbReference>
<evidence type="ECO:0000313" key="11">
    <source>
        <dbReference type="Proteomes" id="UP000199268"/>
    </source>
</evidence>
<dbReference type="GO" id="GO:0017150">
    <property type="term" value="F:tRNA dihydrouridine synthase activity"/>
    <property type="evidence" value="ECO:0007669"/>
    <property type="project" value="InterPro"/>
</dbReference>
<evidence type="ECO:0000256" key="7">
    <source>
        <dbReference type="PIRSR" id="PIRSR006621-1"/>
    </source>
</evidence>
<evidence type="ECO:0000256" key="5">
    <source>
        <dbReference type="ARBA" id="ARBA00023002"/>
    </source>
</evidence>
<comment type="function">
    <text evidence="6">Catalyzes the synthesis of 5,6-dihydrouridine (D), a modified base found in the D-loop of most tRNAs, via the reduction of the C5-C6 double bond in target uridines.</text>
</comment>
<evidence type="ECO:0000256" key="8">
    <source>
        <dbReference type="PIRSR" id="PIRSR006621-2"/>
    </source>
</evidence>